<evidence type="ECO:0000313" key="2">
    <source>
        <dbReference type="EMBL" id="RDX61622.1"/>
    </source>
</evidence>
<feature type="compositionally biased region" description="Polar residues" evidence="1">
    <location>
        <begin position="80"/>
        <end position="94"/>
    </location>
</feature>
<dbReference type="AlphaFoldDB" id="A0A371E6F7"/>
<dbReference type="Proteomes" id="UP000257109">
    <property type="component" value="Unassembled WGS sequence"/>
</dbReference>
<feature type="non-terminal residue" evidence="2">
    <location>
        <position position="240"/>
    </location>
</feature>
<sequence length="240" mass="28646">DTYIQLIHLDLLLDQSEFRDFLNLNILSRRDFLNLNLNILSRKRLEDAKNTTTKEKQNKKVIKLNSFRQRYGTRNKVRQSNRQASAHHSNTNKVLDQDAKKHQNSQNCLRVTWPLTKRARKLQLQELEEFHLKAYENSKIYKEKVKCFHDNMILRKEFKLDQKVLLFNSYLKLIVVKFRSKWDGPFIITTIFPYDVVEIRNEATDKTFKVNGHHLKLFHECPTMIEGDVEDLFLVNPTFP</sequence>
<dbReference type="EMBL" id="QJKJ01016020">
    <property type="protein sequence ID" value="RDX61622.1"/>
    <property type="molecule type" value="Genomic_DNA"/>
</dbReference>
<keyword evidence="3" id="KW-1185">Reference proteome</keyword>
<gene>
    <name evidence="2" type="ORF">CR513_60131</name>
</gene>
<reference evidence="2" key="1">
    <citation type="submission" date="2018-05" db="EMBL/GenBank/DDBJ databases">
        <title>Draft genome of Mucuna pruriens seed.</title>
        <authorList>
            <person name="Nnadi N.E."/>
            <person name="Vos R."/>
            <person name="Hasami M.H."/>
            <person name="Devisetty U.K."/>
            <person name="Aguiy J.C."/>
        </authorList>
    </citation>
    <scope>NUCLEOTIDE SEQUENCE [LARGE SCALE GENOMIC DNA]</scope>
    <source>
        <strain evidence="2">JCA_2017</strain>
    </source>
</reference>
<dbReference type="OrthoDB" id="1723222at2759"/>
<evidence type="ECO:0008006" key="4">
    <source>
        <dbReference type="Google" id="ProtNLM"/>
    </source>
</evidence>
<organism evidence="2 3">
    <name type="scientific">Mucuna pruriens</name>
    <name type="common">Velvet bean</name>
    <name type="synonym">Dolichos pruriens</name>
    <dbReference type="NCBI Taxonomy" id="157652"/>
    <lineage>
        <taxon>Eukaryota</taxon>
        <taxon>Viridiplantae</taxon>
        <taxon>Streptophyta</taxon>
        <taxon>Embryophyta</taxon>
        <taxon>Tracheophyta</taxon>
        <taxon>Spermatophyta</taxon>
        <taxon>Magnoliopsida</taxon>
        <taxon>eudicotyledons</taxon>
        <taxon>Gunneridae</taxon>
        <taxon>Pentapetalae</taxon>
        <taxon>rosids</taxon>
        <taxon>fabids</taxon>
        <taxon>Fabales</taxon>
        <taxon>Fabaceae</taxon>
        <taxon>Papilionoideae</taxon>
        <taxon>50 kb inversion clade</taxon>
        <taxon>NPAAA clade</taxon>
        <taxon>indigoferoid/millettioid clade</taxon>
        <taxon>Phaseoleae</taxon>
        <taxon>Mucuna</taxon>
    </lineage>
</organism>
<name>A0A371E6F7_MUCPR</name>
<accession>A0A371E6F7</accession>
<evidence type="ECO:0000313" key="3">
    <source>
        <dbReference type="Proteomes" id="UP000257109"/>
    </source>
</evidence>
<feature type="region of interest" description="Disordered" evidence="1">
    <location>
        <begin position="73"/>
        <end position="102"/>
    </location>
</feature>
<comment type="caution">
    <text evidence="2">The sequence shown here is derived from an EMBL/GenBank/DDBJ whole genome shotgun (WGS) entry which is preliminary data.</text>
</comment>
<feature type="non-terminal residue" evidence="2">
    <location>
        <position position="1"/>
    </location>
</feature>
<proteinExistence type="predicted"/>
<evidence type="ECO:0000256" key="1">
    <source>
        <dbReference type="SAM" id="MobiDB-lite"/>
    </source>
</evidence>
<protein>
    <recommendedName>
        <fullName evidence="4">Reverse transcriptase domain-containing protein</fullName>
    </recommendedName>
</protein>